<organism evidence="1 2">
    <name type="scientific">Pleurodeles waltl</name>
    <name type="common">Iberian ribbed newt</name>
    <dbReference type="NCBI Taxonomy" id="8319"/>
    <lineage>
        <taxon>Eukaryota</taxon>
        <taxon>Metazoa</taxon>
        <taxon>Chordata</taxon>
        <taxon>Craniata</taxon>
        <taxon>Vertebrata</taxon>
        <taxon>Euteleostomi</taxon>
        <taxon>Amphibia</taxon>
        <taxon>Batrachia</taxon>
        <taxon>Caudata</taxon>
        <taxon>Salamandroidea</taxon>
        <taxon>Salamandridae</taxon>
        <taxon>Pleurodelinae</taxon>
        <taxon>Pleurodeles</taxon>
    </lineage>
</organism>
<comment type="caution">
    <text evidence="1">The sequence shown here is derived from an EMBL/GenBank/DDBJ whole genome shotgun (WGS) entry which is preliminary data.</text>
</comment>
<accession>A0AAV7MUJ2</accession>
<gene>
    <name evidence="1" type="ORF">NDU88_003053</name>
</gene>
<reference evidence="1" key="1">
    <citation type="journal article" date="2022" name="bioRxiv">
        <title>Sequencing and chromosome-scale assembly of the giantPleurodeles waltlgenome.</title>
        <authorList>
            <person name="Brown T."/>
            <person name="Elewa A."/>
            <person name="Iarovenko S."/>
            <person name="Subramanian E."/>
            <person name="Araus A.J."/>
            <person name="Petzold A."/>
            <person name="Susuki M."/>
            <person name="Suzuki K.-i.T."/>
            <person name="Hayashi T."/>
            <person name="Toyoda A."/>
            <person name="Oliveira C."/>
            <person name="Osipova E."/>
            <person name="Leigh N.D."/>
            <person name="Simon A."/>
            <person name="Yun M.H."/>
        </authorList>
    </citation>
    <scope>NUCLEOTIDE SEQUENCE</scope>
    <source>
        <strain evidence="1">20211129_DDA</strain>
        <tissue evidence="1">Liver</tissue>
    </source>
</reference>
<evidence type="ECO:0000313" key="1">
    <source>
        <dbReference type="EMBL" id="KAJ1105648.1"/>
    </source>
</evidence>
<dbReference type="Proteomes" id="UP001066276">
    <property type="component" value="Chromosome 9"/>
</dbReference>
<sequence length="113" mass="12312">MRRVTEELDGCEDDLPLLLMSVGGALAQRDATEESLEVLPLVISGQAGAPRLVVASKLRMQGSQLFTLEARRGRAGTVSYEGHQESAGRAGTRISMGPDYKRHKLWKAIDSVF</sequence>
<keyword evidence="2" id="KW-1185">Reference proteome</keyword>
<dbReference type="AlphaFoldDB" id="A0AAV7MUJ2"/>
<name>A0AAV7MUJ2_PLEWA</name>
<evidence type="ECO:0000313" key="2">
    <source>
        <dbReference type="Proteomes" id="UP001066276"/>
    </source>
</evidence>
<proteinExistence type="predicted"/>
<protein>
    <submittedName>
        <fullName evidence="1">Uncharacterized protein</fullName>
    </submittedName>
</protein>
<dbReference type="EMBL" id="JANPWB010000013">
    <property type="protein sequence ID" value="KAJ1105648.1"/>
    <property type="molecule type" value="Genomic_DNA"/>
</dbReference>